<dbReference type="OrthoDB" id="9811754at2"/>
<proteinExistence type="predicted"/>
<dbReference type="SUPFAM" id="SSF111369">
    <property type="entry name" value="HlyD-like secretion proteins"/>
    <property type="match status" value="1"/>
</dbReference>
<dbReference type="Gene3D" id="2.40.30.170">
    <property type="match status" value="1"/>
</dbReference>
<protein>
    <submittedName>
        <fullName evidence="5">Multidrug transporter</fullName>
    </submittedName>
</protein>
<organism evidence="5 6">
    <name type="scientific">Bradyrhizobium centrolobii</name>
    <dbReference type="NCBI Taxonomy" id="1505087"/>
    <lineage>
        <taxon>Bacteria</taxon>
        <taxon>Pseudomonadati</taxon>
        <taxon>Pseudomonadota</taxon>
        <taxon>Alphaproteobacteria</taxon>
        <taxon>Hyphomicrobiales</taxon>
        <taxon>Nitrobacteraceae</taxon>
        <taxon>Bradyrhizobium</taxon>
    </lineage>
</organism>
<sequence length="389" mass="42486">MHAASQDQTFDREEQQSASSLGATQTDTLPELRPIARAKPDQPPSHEQELPVPAKPLAKGRAAAQFLRSISRRLATLGILLVAVLVSIVVWDLYVATPWTRDGSVRVQVASIAPLVSGQITQLRITDNQFVHKGDILYQIEPFDFDVTLRTSKALLEEREADLHVKQLQSERRQRLSDLATTPEEQQVFQGNAIQAKASVDAAREQVAQADINLKRTEVHSPVNGYVTNLLLRVGDYAHAGVSNISIVDSDSFWVDGYFEETKLARVCVGDRAEVKLMGYSTPIEGHVTTITRGVSVSNAATGAQGLPNVDPVYTWVRLAQRVPVRIAIDKVPPGIPLVSGATATVTMRDDSQVEKQTWFNLGKAVVMTSLSDMISGVSPRPGCILSHT</sequence>
<evidence type="ECO:0000313" key="6">
    <source>
        <dbReference type="Proteomes" id="UP000076959"/>
    </source>
</evidence>
<evidence type="ECO:0000256" key="2">
    <source>
        <dbReference type="SAM" id="Phobius"/>
    </source>
</evidence>
<dbReference type="GO" id="GO:0055085">
    <property type="term" value="P:transmembrane transport"/>
    <property type="evidence" value="ECO:0007669"/>
    <property type="project" value="InterPro"/>
</dbReference>
<feature type="region of interest" description="Disordered" evidence="1">
    <location>
        <begin position="1"/>
        <end position="54"/>
    </location>
</feature>
<feature type="transmembrane region" description="Helical" evidence="2">
    <location>
        <begin position="74"/>
        <end position="94"/>
    </location>
</feature>
<evidence type="ECO:0000313" key="5">
    <source>
        <dbReference type="EMBL" id="OAF03491.1"/>
    </source>
</evidence>
<keyword evidence="6" id="KW-1185">Reference proteome</keyword>
<dbReference type="InterPro" id="IPR058634">
    <property type="entry name" value="AaeA-lik-b-barrel"/>
</dbReference>
<feature type="compositionally biased region" description="Polar residues" evidence="1">
    <location>
        <begin position="16"/>
        <end position="28"/>
    </location>
</feature>
<keyword evidence="2" id="KW-1133">Transmembrane helix</keyword>
<evidence type="ECO:0000256" key="1">
    <source>
        <dbReference type="SAM" id="MobiDB-lite"/>
    </source>
</evidence>
<dbReference type="PANTHER" id="PTHR30367">
    <property type="entry name" value="P-HYDROXYBENZOIC ACID EFFLUX PUMP SUBUNIT AAEA-RELATED"/>
    <property type="match status" value="1"/>
</dbReference>
<dbReference type="Gene3D" id="2.40.50.100">
    <property type="match status" value="1"/>
</dbReference>
<dbReference type="RefSeq" id="WP_063705440.1">
    <property type="nucleotide sequence ID" value="NZ_LUUB01000090.1"/>
</dbReference>
<evidence type="ECO:0000259" key="3">
    <source>
        <dbReference type="Pfam" id="PF25917"/>
    </source>
</evidence>
<dbReference type="EMBL" id="LUUB01000090">
    <property type="protein sequence ID" value="OAF03491.1"/>
    <property type="molecule type" value="Genomic_DNA"/>
</dbReference>
<feature type="compositionally biased region" description="Basic and acidic residues" evidence="1">
    <location>
        <begin position="38"/>
        <end position="49"/>
    </location>
</feature>
<dbReference type="InterPro" id="IPR050393">
    <property type="entry name" value="MFP_Efflux_Pump"/>
</dbReference>
<dbReference type="Pfam" id="PF25917">
    <property type="entry name" value="BSH_RND"/>
    <property type="match status" value="1"/>
</dbReference>
<feature type="domain" description="p-hydroxybenzoic acid efflux pump subunit AaeA-like beta-barrel" evidence="4">
    <location>
        <begin position="252"/>
        <end position="348"/>
    </location>
</feature>
<feature type="domain" description="Multidrug resistance protein MdtA-like barrel-sandwich hybrid" evidence="3">
    <location>
        <begin position="109"/>
        <end position="249"/>
    </location>
</feature>
<accession>A0A176YFM2</accession>
<dbReference type="Proteomes" id="UP000076959">
    <property type="component" value="Unassembled WGS sequence"/>
</dbReference>
<gene>
    <name evidence="5" type="ORF">AYJ54_02945</name>
</gene>
<dbReference type="STRING" id="1505087.AYJ54_02945"/>
<reference evidence="5 6" key="1">
    <citation type="submission" date="2016-03" db="EMBL/GenBank/DDBJ databases">
        <title>Draft Genome Sequence of the Strain BR 10245 (Bradyrhizobium sp.) isolated from nodules of Centrolobium paraense.</title>
        <authorList>
            <person name="Simoes-Araujo J.L.Sr."/>
            <person name="Barauna A.C."/>
            <person name="Silva K."/>
            <person name="Zilli J.E."/>
        </authorList>
    </citation>
    <scope>NUCLEOTIDE SEQUENCE [LARGE SCALE GENOMIC DNA]</scope>
    <source>
        <strain evidence="5 6">BR 10245</strain>
    </source>
</reference>
<evidence type="ECO:0000259" key="4">
    <source>
        <dbReference type="Pfam" id="PF25963"/>
    </source>
</evidence>
<dbReference type="Pfam" id="PF25963">
    <property type="entry name" value="Beta-barrel_AAEA"/>
    <property type="match status" value="1"/>
</dbReference>
<dbReference type="InterPro" id="IPR058625">
    <property type="entry name" value="MdtA-like_BSH"/>
</dbReference>
<comment type="caution">
    <text evidence="5">The sequence shown here is derived from an EMBL/GenBank/DDBJ whole genome shotgun (WGS) entry which is preliminary data.</text>
</comment>
<dbReference type="PANTHER" id="PTHR30367:SF1">
    <property type="entry name" value="MULTIDRUG RESISTANCE PROTEIN MDTN"/>
    <property type="match status" value="1"/>
</dbReference>
<name>A0A176YFM2_9BRAD</name>
<keyword evidence="2" id="KW-0812">Transmembrane</keyword>
<dbReference type="AlphaFoldDB" id="A0A176YFM2"/>
<keyword evidence="2" id="KW-0472">Membrane</keyword>